<dbReference type="EMBL" id="CP038462">
    <property type="protein sequence ID" value="QCC77779.1"/>
    <property type="molecule type" value="Genomic_DNA"/>
</dbReference>
<evidence type="ECO:0000313" key="3">
    <source>
        <dbReference type="Proteomes" id="UP000297025"/>
    </source>
</evidence>
<dbReference type="GO" id="GO:0003824">
    <property type="term" value="F:catalytic activity"/>
    <property type="evidence" value="ECO:0007669"/>
    <property type="project" value="InterPro"/>
</dbReference>
<evidence type="ECO:0008006" key="5">
    <source>
        <dbReference type="Google" id="ProtNLM"/>
    </source>
</evidence>
<protein>
    <recommendedName>
        <fullName evidence="5">Isocitrate lyase/phosphoenolpyruvate mutase family protein</fullName>
    </recommendedName>
</protein>
<dbReference type="SUPFAM" id="SSF51621">
    <property type="entry name" value="Phosphoenolpyruvate/pyruvate domain"/>
    <property type="match status" value="1"/>
</dbReference>
<dbReference type="InterPro" id="IPR040442">
    <property type="entry name" value="Pyrv_kinase-like_dom_sf"/>
</dbReference>
<proteinExistence type="predicted"/>
<sequence>MVAKIRIAVAERTSALVIARTDAKGVDGFDAVLERAAAYARAGADLVFAEGVYSREELTALRGVVQGRPLMVNLSEAGDASALPPIEIAHEAGVGLLIHPVSAVLAAAEGIAETCRRLLSAGSSGKGQEDWKAFTAVLGQDDQLERAARLAAGES</sequence>
<dbReference type="Proteomes" id="UP000297025">
    <property type="component" value="Chromosome"/>
</dbReference>
<dbReference type="AlphaFoldDB" id="A0A4P7UG99"/>
<dbReference type="Gene3D" id="3.20.20.60">
    <property type="entry name" value="Phosphoenolpyruvate-binding domains"/>
    <property type="match status" value="1"/>
</dbReference>
<dbReference type="Pfam" id="PF13714">
    <property type="entry name" value="PEP_mutase"/>
    <property type="match status" value="1"/>
</dbReference>
<reference evidence="1" key="5">
    <citation type="submission" date="2024-05" db="EMBL/GenBank/DDBJ databases">
        <authorList>
            <person name="Sun Q."/>
            <person name="Sedlacek I."/>
        </authorList>
    </citation>
    <scope>NUCLEOTIDE SEQUENCE</scope>
    <source>
        <strain evidence="1">CCM 7403</strain>
    </source>
</reference>
<reference evidence="1" key="2">
    <citation type="journal article" date="2014" name="Int. J. Syst. Evol. Microbiol.">
        <title>Complete genome of a new Firmicutes species belonging to the dominant human colonic microbiota ('Ruminococcus bicirculans') reveals two chromosomes and a selective capacity to utilize plant glucans.</title>
        <authorList>
            <consortium name="NISC Comparative Sequencing Program"/>
            <person name="Wegmann U."/>
            <person name="Louis P."/>
            <person name="Goesmann A."/>
            <person name="Henrissat B."/>
            <person name="Duncan S.H."/>
            <person name="Flint H.J."/>
        </authorList>
    </citation>
    <scope>NUCLEOTIDE SEQUENCE</scope>
    <source>
        <strain evidence="1">CCM 7403</strain>
    </source>
</reference>
<reference evidence="2 3" key="1">
    <citation type="journal article" date="2008" name="Int. J. Syst. Evol. Microbiol.">
        <title>Nocardioides daphniae sp. nov., isolated from Daphnia cucullata (Crustacea: Cladocera).</title>
        <authorList>
            <person name="Toth E.M."/>
            <person name="Keki Z."/>
            <person name="Homonnay Z.G."/>
            <person name="Borsodi A.K."/>
            <person name="Marialigeti K."/>
            <person name="Schumann P."/>
        </authorList>
    </citation>
    <scope>NUCLEOTIDE SEQUENCE [LARGE SCALE GENOMIC DNA]</scope>
    <source>
        <strain evidence="2 3">JCM 16608</strain>
    </source>
</reference>
<evidence type="ECO:0000313" key="1">
    <source>
        <dbReference type="EMBL" id="GGD28510.1"/>
    </source>
</evidence>
<evidence type="ECO:0000313" key="4">
    <source>
        <dbReference type="Proteomes" id="UP000630594"/>
    </source>
</evidence>
<gene>
    <name evidence="2" type="ORF">E2C04_12350</name>
    <name evidence="1" type="ORF">GCM10007231_30030</name>
</gene>
<keyword evidence="4" id="KW-1185">Reference proteome</keyword>
<organism evidence="2 3">
    <name type="scientific">Nocardioides daphniae</name>
    <dbReference type="NCBI Taxonomy" id="402297"/>
    <lineage>
        <taxon>Bacteria</taxon>
        <taxon>Bacillati</taxon>
        <taxon>Actinomycetota</taxon>
        <taxon>Actinomycetes</taxon>
        <taxon>Propionibacteriales</taxon>
        <taxon>Nocardioidaceae</taxon>
        <taxon>Nocardioides</taxon>
    </lineage>
</organism>
<reference evidence="2" key="4">
    <citation type="submission" date="2019-03" db="EMBL/GenBank/DDBJ databases">
        <authorList>
            <person name="Huang Y."/>
        </authorList>
    </citation>
    <scope>NUCLEOTIDE SEQUENCE</scope>
    <source>
        <strain evidence="2">JCM 16608</strain>
    </source>
</reference>
<name>A0A4P7UG99_9ACTN</name>
<dbReference type="InterPro" id="IPR015813">
    <property type="entry name" value="Pyrv/PenolPyrv_kinase-like_dom"/>
</dbReference>
<dbReference type="KEGG" id="ndp:E2C04_12350"/>
<dbReference type="EMBL" id="BMCK01000005">
    <property type="protein sequence ID" value="GGD28510.1"/>
    <property type="molecule type" value="Genomic_DNA"/>
</dbReference>
<dbReference type="PANTHER" id="PTHR42905">
    <property type="entry name" value="PHOSPHOENOLPYRUVATE CARBOXYLASE"/>
    <property type="match status" value="1"/>
</dbReference>
<evidence type="ECO:0000313" key="2">
    <source>
        <dbReference type="EMBL" id="QCC77779.1"/>
    </source>
</evidence>
<dbReference type="Proteomes" id="UP000630594">
    <property type="component" value="Unassembled WGS sequence"/>
</dbReference>
<accession>A0A4P7UG99</accession>
<reference evidence="4" key="3">
    <citation type="journal article" date="2019" name="Int. J. Syst. Evol. Microbiol.">
        <title>The Global Catalogue of Microorganisms (GCM) 10K type strain sequencing project: providing services to taxonomists for standard genome sequencing and annotation.</title>
        <authorList>
            <consortium name="The Broad Institute Genomics Platform"/>
            <consortium name="The Broad Institute Genome Sequencing Center for Infectious Disease"/>
            <person name="Wu L."/>
            <person name="Ma J."/>
        </authorList>
    </citation>
    <scope>NUCLEOTIDE SEQUENCE [LARGE SCALE GENOMIC DNA]</scope>
    <source>
        <strain evidence="4">CCM 7403</strain>
    </source>
</reference>
<dbReference type="PANTHER" id="PTHR42905:SF5">
    <property type="entry name" value="CARBOXYVINYL-CARBOXYPHOSPHONATE PHOSPHORYLMUTASE, CHLOROPLASTIC"/>
    <property type="match status" value="1"/>
</dbReference>